<name>A0A163YNN7_9BRAD</name>
<reference evidence="1 2" key="1">
    <citation type="submission" date="2016-03" db="EMBL/GenBank/DDBJ databases">
        <title>Microsymbionts genomes from the relict species Vavilovia formosa (Stev.) Fed.</title>
        <authorList>
            <person name="Kopat V."/>
            <person name="Chirak E."/>
            <person name="Kimeklis A."/>
            <person name="Andronov E."/>
        </authorList>
    </citation>
    <scope>NUCLEOTIDE SEQUENCE [LARGE SCALE GENOMIC DNA]</scope>
    <source>
        <strain evidence="1 2">Vaf07</strain>
    </source>
</reference>
<comment type="caution">
    <text evidence="1">The sequence shown here is derived from an EMBL/GenBank/DDBJ whole genome shotgun (WGS) entry which is preliminary data.</text>
</comment>
<sequence length="67" mass="7667">MTAFDSLEAFSHGDRLWRIRAWLLERAILVLSGDLRWALIGLGWRMVSTAAVQTRVWVAGATRRDHC</sequence>
<proteinExistence type="predicted"/>
<dbReference type="RefSeq" id="WP_068735009.1">
    <property type="nucleotide sequence ID" value="NZ_LVYV01000023.1"/>
</dbReference>
<dbReference type="AlphaFoldDB" id="A0A163YNN7"/>
<accession>A0A163YNN7</accession>
<dbReference type="STRING" id="943830.A4A58_10005"/>
<keyword evidence="2" id="KW-1185">Reference proteome</keyword>
<gene>
    <name evidence="1" type="ORF">A4A58_10005</name>
</gene>
<organism evidence="1 2">
    <name type="scientific">Tardiphaga robiniae</name>
    <dbReference type="NCBI Taxonomy" id="943830"/>
    <lineage>
        <taxon>Bacteria</taxon>
        <taxon>Pseudomonadati</taxon>
        <taxon>Pseudomonadota</taxon>
        <taxon>Alphaproteobacteria</taxon>
        <taxon>Hyphomicrobiales</taxon>
        <taxon>Nitrobacteraceae</taxon>
        <taxon>Tardiphaga</taxon>
    </lineage>
</organism>
<dbReference type="OrthoDB" id="8265699at2"/>
<dbReference type="EMBL" id="LVYV01000023">
    <property type="protein sequence ID" value="KZD22358.1"/>
    <property type="molecule type" value="Genomic_DNA"/>
</dbReference>
<dbReference type="Proteomes" id="UP000076574">
    <property type="component" value="Unassembled WGS sequence"/>
</dbReference>
<protein>
    <submittedName>
        <fullName evidence="1">Uncharacterized protein</fullName>
    </submittedName>
</protein>
<evidence type="ECO:0000313" key="1">
    <source>
        <dbReference type="EMBL" id="KZD22358.1"/>
    </source>
</evidence>
<evidence type="ECO:0000313" key="2">
    <source>
        <dbReference type="Proteomes" id="UP000076574"/>
    </source>
</evidence>